<name>A0A2M8WJ03_9MICO</name>
<proteinExistence type="predicted"/>
<gene>
    <name evidence="3" type="ORF">CLV34_2170</name>
</gene>
<dbReference type="AlphaFoldDB" id="A0A2M8WJ03"/>
<keyword evidence="4" id="KW-1185">Reference proteome</keyword>
<dbReference type="GO" id="GO:0003700">
    <property type="term" value="F:DNA-binding transcription factor activity"/>
    <property type="evidence" value="ECO:0007669"/>
    <property type="project" value="TreeGrafter"/>
</dbReference>
<evidence type="ECO:0000256" key="1">
    <source>
        <dbReference type="ARBA" id="ARBA00023125"/>
    </source>
</evidence>
<evidence type="ECO:0000313" key="4">
    <source>
        <dbReference type="Proteomes" id="UP000231586"/>
    </source>
</evidence>
<dbReference type="PROSITE" id="PS51197">
    <property type="entry name" value="HTH_RRF2_2"/>
    <property type="match status" value="1"/>
</dbReference>
<evidence type="ECO:0000256" key="2">
    <source>
        <dbReference type="SAM" id="MobiDB-lite"/>
    </source>
</evidence>
<dbReference type="InterPro" id="IPR000944">
    <property type="entry name" value="Tscrpt_reg_Rrf2"/>
</dbReference>
<dbReference type="Gene3D" id="1.10.10.10">
    <property type="entry name" value="Winged helix-like DNA-binding domain superfamily/Winged helix DNA-binding domain"/>
    <property type="match status" value="1"/>
</dbReference>
<dbReference type="Proteomes" id="UP000231586">
    <property type="component" value="Unassembled WGS sequence"/>
</dbReference>
<sequence length="172" mass="17990">MRITSKIDYAVRLAAELAAAYPSGDWVKADDLARAQDVPAQYVLGLVNTLKQAGLVVTHRGAGGGAKLALPPDRVPVADVIRAIDGPLASVGGTHVEDVEYRGSAVAVRDVWVGLRAAMRSVLDTVSLADVVAGELPPSVAGLIADDDAWRTRPNRRDTRPRGASSDSVTSA</sequence>
<organism evidence="3 4">
    <name type="scientific">Luteimicrobium subarcticum</name>
    <dbReference type="NCBI Taxonomy" id="620910"/>
    <lineage>
        <taxon>Bacteria</taxon>
        <taxon>Bacillati</taxon>
        <taxon>Actinomycetota</taxon>
        <taxon>Actinomycetes</taxon>
        <taxon>Micrococcales</taxon>
        <taxon>Luteimicrobium</taxon>
    </lineage>
</organism>
<dbReference type="GO" id="GO:0003677">
    <property type="term" value="F:DNA binding"/>
    <property type="evidence" value="ECO:0007669"/>
    <property type="project" value="UniProtKB-KW"/>
</dbReference>
<dbReference type="EMBL" id="PGTZ01000009">
    <property type="protein sequence ID" value="PJI90914.1"/>
    <property type="molecule type" value="Genomic_DNA"/>
</dbReference>
<dbReference type="InterPro" id="IPR036390">
    <property type="entry name" value="WH_DNA-bd_sf"/>
</dbReference>
<dbReference type="OrthoDB" id="9808360at2"/>
<dbReference type="SUPFAM" id="SSF46785">
    <property type="entry name" value="Winged helix' DNA-binding domain"/>
    <property type="match status" value="1"/>
</dbReference>
<dbReference type="Pfam" id="PF02082">
    <property type="entry name" value="Rrf2"/>
    <property type="match status" value="1"/>
</dbReference>
<dbReference type="PANTHER" id="PTHR33221">
    <property type="entry name" value="WINGED HELIX-TURN-HELIX TRANSCRIPTIONAL REGULATOR, RRF2 FAMILY"/>
    <property type="match status" value="1"/>
</dbReference>
<dbReference type="InterPro" id="IPR036388">
    <property type="entry name" value="WH-like_DNA-bd_sf"/>
</dbReference>
<protein>
    <submittedName>
        <fullName evidence="3">BadM/Rrf2 family transcriptional regulator</fullName>
    </submittedName>
</protein>
<dbReference type="RefSeq" id="WP_100350324.1">
    <property type="nucleotide sequence ID" value="NZ_PGTZ01000009.1"/>
</dbReference>
<dbReference type="PANTHER" id="PTHR33221:SF5">
    <property type="entry name" value="HTH-TYPE TRANSCRIPTIONAL REGULATOR ISCR"/>
    <property type="match status" value="1"/>
</dbReference>
<feature type="compositionally biased region" description="Basic and acidic residues" evidence="2">
    <location>
        <begin position="148"/>
        <end position="161"/>
    </location>
</feature>
<dbReference type="GO" id="GO:0005829">
    <property type="term" value="C:cytosol"/>
    <property type="evidence" value="ECO:0007669"/>
    <property type="project" value="TreeGrafter"/>
</dbReference>
<reference evidence="3 4" key="1">
    <citation type="submission" date="2017-11" db="EMBL/GenBank/DDBJ databases">
        <title>Genomic Encyclopedia of Archaeal and Bacterial Type Strains, Phase II (KMG-II): From Individual Species to Whole Genera.</title>
        <authorList>
            <person name="Goeker M."/>
        </authorList>
    </citation>
    <scope>NUCLEOTIDE SEQUENCE [LARGE SCALE GENOMIC DNA]</scope>
    <source>
        <strain evidence="3 4">DSM 22413</strain>
    </source>
</reference>
<dbReference type="NCBIfam" id="TIGR00738">
    <property type="entry name" value="rrf2_super"/>
    <property type="match status" value="1"/>
</dbReference>
<comment type="caution">
    <text evidence="3">The sequence shown here is derived from an EMBL/GenBank/DDBJ whole genome shotgun (WGS) entry which is preliminary data.</text>
</comment>
<accession>A0A2M8WJ03</accession>
<keyword evidence="1" id="KW-0238">DNA-binding</keyword>
<evidence type="ECO:0000313" key="3">
    <source>
        <dbReference type="EMBL" id="PJI90914.1"/>
    </source>
</evidence>
<feature type="region of interest" description="Disordered" evidence="2">
    <location>
        <begin position="147"/>
        <end position="172"/>
    </location>
</feature>